<feature type="domain" description="ABC transporter" evidence="4">
    <location>
        <begin position="2"/>
        <end position="225"/>
    </location>
</feature>
<evidence type="ECO:0000313" key="5">
    <source>
        <dbReference type="EMBL" id="AEQ20573.1"/>
    </source>
</evidence>
<keyword evidence="5" id="KW-0449">Lipoprotein</keyword>
<dbReference type="GO" id="GO:0016887">
    <property type="term" value="F:ATP hydrolysis activity"/>
    <property type="evidence" value="ECO:0007669"/>
    <property type="project" value="InterPro"/>
</dbReference>
<dbReference type="FunFam" id="3.40.50.300:FF:000032">
    <property type="entry name" value="Export ABC transporter ATP-binding protein"/>
    <property type="match status" value="1"/>
</dbReference>
<accession>G4WVX1</accession>
<dbReference type="PANTHER" id="PTHR24220:SF86">
    <property type="entry name" value="ABC TRANSPORTER ABCH.1"/>
    <property type="match status" value="1"/>
</dbReference>
<reference evidence="5" key="2">
    <citation type="journal article" date="2011" name="J. Bacteriol.">
        <title>Long-chain N-acyl amino acid synthases are linked to the putative PEP-CTERM/exosortase protein-sorting system in Gram-negative bacteria.</title>
        <authorList>
            <person name="Craig J.W."/>
            <person name="Cherry M.A."/>
            <person name="Brady S.F."/>
        </authorList>
    </citation>
    <scope>NUCLEOTIDE SEQUENCE</scope>
</reference>
<dbReference type="PROSITE" id="PS50893">
    <property type="entry name" value="ABC_TRANSPORTER_2"/>
    <property type="match status" value="1"/>
</dbReference>
<name>G4WVX1_9BACT</name>
<dbReference type="InterPro" id="IPR017871">
    <property type="entry name" value="ABC_transporter-like_CS"/>
</dbReference>
<proteinExistence type="predicted"/>
<sequence length="225" mass="24597">MIEVSHVSKDFLLGETRVHAVTDVSFAIQSGEFAAIAGPSGSGKSTLLNLIGCIELPTAGDIRIDGLNVGTLSSDDSARLRLEKMGFVFQAFNLLPVFTAYENVEYPLHLLKVSETERRQRVTTILRDVGMESFAHHKPSQLSGGQRQRVAIARALVGRPSIVLADEPTANLDQATAEEIVILLKRLHADHGVTIIFSTHDPRIIQRAERRLLLQSGRLAESAVL</sequence>
<dbReference type="Pfam" id="PF00005">
    <property type="entry name" value="ABC_tran"/>
    <property type="match status" value="1"/>
</dbReference>
<reference evidence="5" key="1">
    <citation type="journal article" date="2004" name="Appl. Environ. Microbiol.">
        <title>Long-chain N-acyltyrosine synthases from environmental DNA.</title>
        <authorList>
            <person name="Brady S.F."/>
            <person name="Chao C.J."/>
            <person name="Clardy J."/>
        </authorList>
    </citation>
    <scope>NUCLEOTIDE SEQUENCE</scope>
</reference>
<dbReference type="InterPro" id="IPR027417">
    <property type="entry name" value="P-loop_NTPase"/>
</dbReference>
<evidence type="ECO:0000256" key="3">
    <source>
        <dbReference type="ARBA" id="ARBA00022840"/>
    </source>
</evidence>
<dbReference type="GO" id="GO:0005524">
    <property type="term" value="F:ATP binding"/>
    <property type="evidence" value="ECO:0007669"/>
    <property type="project" value="UniProtKB-KW"/>
</dbReference>
<dbReference type="EMBL" id="JF429416">
    <property type="protein sequence ID" value="AEQ20573.1"/>
    <property type="molecule type" value="Genomic_DNA"/>
</dbReference>
<dbReference type="GO" id="GO:0005886">
    <property type="term" value="C:plasma membrane"/>
    <property type="evidence" value="ECO:0007669"/>
    <property type="project" value="TreeGrafter"/>
</dbReference>
<evidence type="ECO:0000259" key="4">
    <source>
        <dbReference type="PROSITE" id="PS50893"/>
    </source>
</evidence>
<dbReference type="SUPFAM" id="SSF52540">
    <property type="entry name" value="P-loop containing nucleoside triphosphate hydrolases"/>
    <property type="match status" value="1"/>
</dbReference>
<dbReference type="CDD" id="cd03255">
    <property type="entry name" value="ABC_MJ0796_LolCDE_FtsE"/>
    <property type="match status" value="1"/>
</dbReference>
<evidence type="ECO:0000256" key="2">
    <source>
        <dbReference type="ARBA" id="ARBA00022741"/>
    </source>
</evidence>
<protein>
    <submittedName>
        <fullName evidence="5">LolD lipoprotein releasing system, ATP-binding protein</fullName>
    </submittedName>
</protein>
<dbReference type="InterPro" id="IPR003439">
    <property type="entry name" value="ABC_transporter-like_ATP-bd"/>
</dbReference>
<dbReference type="PROSITE" id="PS00211">
    <property type="entry name" value="ABC_TRANSPORTER_1"/>
    <property type="match status" value="1"/>
</dbReference>
<dbReference type="SMART" id="SM00382">
    <property type="entry name" value="AAA"/>
    <property type="match status" value="1"/>
</dbReference>
<evidence type="ECO:0000256" key="1">
    <source>
        <dbReference type="ARBA" id="ARBA00022448"/>
    </source>
</evidence>
<organism evidence="5">
    <name type="scientific">uncultured bacterium CSLF42</name>
    <dbReference type="NCBI Taxonomy" id="1091574"/>
    <lineage>
        <taxon>Bacteria</taxon>
        <taxon>environmental samples</taxon>
    </lineage>
</organism>
<dbReference type="InterPro" id="IPR015854">
    <property type="entry name" value="ABC_transpr_LolD-like"/>
</dbReference>
<dbReference type="Gene3D" id="3.40.50.300">
    <property type="entry name" value="P-loop containing nucleotide triphosphate hydrolases"/>
    <property type="match status" value="1"/>
</dbReference>
<keyword evidence="1" id="KW-0813">Transport</keyword>
<dbReference type="GO" id="GO:0022857">
    <property type="term" value="F:transmembrane transporter activity"/>
    <property type="evidence" value="ECO:0007669"/>
    <property type="project" value="TreeGrafter"/>
</dbReference>
<keyword evidence="2" id="KW-0547">Nucleotide-binding</keyword>
<dbReference type="PANTHER" id="PTHR24220">
    <property type="entry name" value="IMPORT ATP-BINDING PROTEIN"/>
    <property type="match status" value="1"/>
</dbReference>
<dbReference type="GO" id="GO:0098796">
    <property type="term" value="C:membrane protein complex"/>
    <property type="evidence" value="ECO:0007669"/>
    <property type="project" value="UniProtKB-ARBA"/>
</dbReference>
<dbReference type="InterPro" id="IPR017911">
    <property type="entry name" value="MacB-like_ATP-bd"/>
</dbReference>
<keyword evidence="3 5" id="KW-0067">ATP-binding</keyword>
<dbReference type="AlphaFoldDB" id="G4WVX1"/>
<dbReference type="InterPro" id="IPR003593">
    <property type="entry name" value="AAA+_ATPase"/>
</dbReference>